<reference evidence="2 3" key="1">
    <citation type="submission" date="2023-05" db="EMBL/GenBank/DDBJ databases">
        <title>Draft genome of Paenibacillus sp. CCS26.</title>
        <authorList>
            <person name="Akita H."/>
            <person name="Shinto Y."/>
            <person name="Kimura Z."/>
        </authorList>
    </citation>
    <scope>NUCLEOTIDE SEQUENCE [LARGE SCALE GENOMIC DNA]</scope>
    <source>
        <strain evidence="2 3">CCS26</strain>
    </source>
</reference>
<evidence type="ECO:0000313" key="3">
    <source>
        <dbReference type="Proteomes" id="UP001285921"/>
    </source>
</evidence>
<keyword evidence="1" id="KW-0812">Transmembrane</keyword>
<feature type="transmembrane region" description="Helical" evidence="1">
    <location>
        <begin position="28"/>
        <end position="51"/>
    </location>
</feature>
<evidence type="ECO:0000256" key="1">
    <source>
        <dbReference type="SAM" id="Phobius"/>
    </source>
</evidence>
<feature type="transmembrane region" description="Helical" evidence="1">
    <location>
        <begin position="122"/>
        <end position="144"/>
    </location>
</feature>
<evidence type="ECO:0000313" key="2">
    <source>
        <dbReference type="EMBL" id="GMK46896.1"/>
    </source>
</evidence>
<keyword evidence="1" id="KW-0472">Membrane</keyword>
<keyword evidence="3" id="KW-1185">Reference proteome</keyword>
<name>A0ABQ6NP70_9BACL</name>
<organism evidence="2 3">
    <name type="scientific">Paenibacillus glycanilyticus</name>
    <dbReference type="NCBI Taxonomy" id="126569"/>
    <lineage>
        <taxon>Bacteria</taxon>
        <taxon>Bacillati</taxon>
        <taxon>Bacillota</taxon>
        <taxon>Bacilli</taxon>
        <taxon>Bacillales</taxon>
        <taxon>Paenibacillaceae</taxon>
        <taxon>Paenibacillus</taxon>
    </lineage>
</organism>
<proteinExistence type="predicted"/>
<feature type="transmembrane region" description="Helical" evidence="1">
    <location>
        <begin position="156"/>
        <end position="175"/>
    </location>
</feature>
<sequence>MTSETIAQQEMENEHNRNIYERFTKGDYISIIFIKTYLFILVLICTILLFPEISLKVTGFDAEKATDTSSLHYYFFNVFIAGALGSGMYGLRRIYAKLTKLVGPDSKELSDSFRIRLWLSTFYYKPLMGGALSIMTLAMLNAGFMSLSQGQSITNTVISIQALYFQIGFGFLVGFGSTDVIKKVDQIIAFTFQPNKVQK</sequence>
<protein>
    <recommendedName>
        <fullName evidence="4">Transporter</fullName>
    </recommendedName>
</protein>
<gene>
    <name evidence="2" type="ORF">PghCCS26_40250</name>
</gene>
<dbReference type="Proteomes" id="UP001285921">
    <property type="component" value="Unassembled WGS sequence"/>
</dbReference>
<comment type="caution">
    <text evidence="2">The sequence shown here is derived from an EMBL/GenBank/DDBJ whole genome shotgun (WGS) entry which is preliminary data.</text>
</comment>
<keyword evidence="1" id="KW-1133">Transmembrane helix</keyword>
<accession>A0ABQ6NP70</accession>
<dbReference type="EMBL" id="BTCL01000015">
    <property type="protein sequence ID" value="GMK46896.1"/>
    <property type="molecule type" value="Genomic_DNA"/>
</dbReference>
<feature type="transmembrane region" description="Helical" evidence="1">
    <location>
        <begin position="71"/>
        <end position="91"/>
    </location>
</feature>
<evidence type="ECO:0008006" key="4">
    <source>
        <dbReference type="Google" id="ProtNLM"/>
    </source>
</evidence>